<protein>
    <submittedName>
        <fullName evidence="2">Glutaredoxin-like protein NrdH</fullName>
    </submittedName>
</protein>
<evidence type="ECO:0000313" key="3">
    <source>
        <dbReference type="Proteomes" id="UP000182725"/>
    </source>
</evidence>
<dbReference type="InterPro" id="IPR002109">
    <property type="entry name" value="Glutaredoxin"/>
</dbReference>
<name>A0A1H5PES4_9MICC</name>
<dbReference type="Gene3D" id="3.40.30.10">
    <property type="entry name" value="Glutaredoxin"/>
    <property type="match status" value="1"/>
</dbReference>
<dbReference type="InterPro" id="IPR036249">
    <property type="entry name" value="Thioredoxin-like_sf"/>
</dbReference>
<dbReference type="PROSITE" id="PS51354">
    <property type="entry name" value="GLUTAREDOXIN_2"/>
    <property type="match status" value="1"/>
</dbReference>
<dbReference type="SUPFAM" id="SSF52833">
    <property type="entry name" value="Thioredoxin-like"/>
    <property type="match status" value="1"/>
</dbReference>
<accession>A0A1H5PES4</accession>
<dbReference type="CDD" id="cd02976">
    <property type="entry name" value="NrdH"/>
    <property type="match status" value="1"/>
</dbReference>
<gene>
    <name evidence="2" type="ORF">SAMN04489740_4121</name>
</gene>
<evidence type="ECO:0000313" key="2">
    <source>
        <dbReference type="EMBL" id="SEF11598.1"/>
    </source>
</evidence>
<evidence type="ECO:0000259" key="1">
    <source>
        <dbReference type="Pfam" id="PF00462"/>
    </source>
</evidence>
<sequence>MTITIYSKPYKSGCFQCDKTKDLLDAAGISYIFVDITSNDAALEYISEDLGYAQAPVVLVEIAGSIDHWSGLNPPKIQKAIALELAA</sequence>
<proteinExistence type="predicted"/>
<reference evidence="2 3" key="1">
    <citation type="submission" date="2016-10" db="EMBL/GenBank/DDBJ databases">
        <authorList>
            <person name="de Groot N.N."/>
        </authorList>
    </citation>
    <scope>NUCLEOTIDE SEQUENCE [LARGE SCALE GENOMIC DNA]</scope>
    <source>
        <strain evidence="2 3">DSM 22274</strain>
    </source>
</reference>
<dbReference type="RefSeq" id="WP_074713560.1">
    <property type="nucleotide sequence ID" value="NZ_FNTV01000002.1"/>
</dbReference>
<dbReference type="AlphaFoldDB" id="A0A1H5PES4"/>
<feature type="domain" description="Glutaredoxin" evidence="1">
    <location>
        <begin position="3"/>
        <end position="60"/>
    </location>
</feature>
<dbReference type="Proteomes" id="UP000182725">
    <property type="component" value="Unassembled WGS sequence"/>
</dbReference>
<organism evidence="2 3">
    <name type="scientific">Arthrobacter alpinus</name>
    <dbReference type="NCBI Taxonomy" id="656366"/>
    <lineage>
        <taxon>Bacteria</taxon>
        <taxon>Bacillati</taxon>
        <taxon>Actinomycetota</taxon>
        <taxon>Actinomycetes</taxon>
        <taxon>Micrococcales</taxon>
        <taxon>Micrococcaceae</taxon>
        <taxon>Arthrobacter</taxon>
    </lineage>
</organism>
<dbReference type="Pfam" id="PF00462">
    <property type="entry name" value="Glutaredoxin"/>
    <property type="match status" value="1"/>
</dbReference>
<dbReference type="EMBL" id="FNTV01000002">
    <property type="protein sequence ID" value="SEF11598.1"/>
    <property type="molecule type" value="Genomic_DNA"/>
</dbReference>